<dbReference type="AlphaFoldDB" id="A0A1G9PR32"/>
<evidence type="ECO:0000313" key="2">
    <source>
        <dbReference type="EMBL" id="SDM01278.1"/>
    </source>
</evidence>
<name>A0A1G9PR32_9ACTN</name>
<organism evidence="2 3">
    <name type="scientific">Geodermatophilus siccatus</name>
    <dbReference type="NCBI Taxonomy" id="1137991"/>
    <lineage>
        <taxon>Bacteria</taxon>
        <taxon>Bacillati</taxon>
        <taxon>Actinomycetota</taxon>
        <taxon>Actinomycetes</taxon>
        <taxon>Geodermatophilales</taxon>
        <taxon>Geodermatophilaceae</taxon>
        <taxon>Geodermatophilus</taxon>
    </lineage>
</organism>
<protein>
    <submittedName>
        <fullName evidence="2">Uncharacterized protein</fullName>
    </submittedName>
</protein>
<sequence>MSGWLGLDWGNVPTWIGTIVTSSSFTVAALSYRRSVLDKERAQASSIAAWVGMK</sequence>
<dbReference type="Proteomes" id="UP000198680">
    <property type="component" value="Unassembled WGS sequence"/>
</dbReference>
<proteinExistence type="predicted"/>
<keyword evidence="3" id="KW-1185">Reference proteome</keyword>
<feature type="transmembrane region" description="Helical" evidence="1">
    <location>
        <begin position="12"/>
        <end position="32"/>
    </location>
</feature>
<evidence type="ECO:0000313" key="3">
    <source>
        <dbReference type="Proteomes" id="UP000198680"/>
    </source>
</evidence>
<dbReference type="EMBL" id="FNHE01000003">
    <property type="protein sequence ID" value="SDM01278.1"/>
    <property type="molecule type" value="Genomic_DNA"/>
</dbReference>
<reference evidence="3" key="1">
    <citation type="submission" date="2016-10" db="EMBL/GenBank/DDBJ databases">
        <authorList>
            <person name="Varghese N."/>
            <person name="Submissions S."/>
        </authorList>
    </citation>
    <scope>NUCLEOTIDE SEQUENCE [LARGE SCALE GENOMIC DNA]</scope>
    <source>
        <strain evidence="3">DSM 45419</strain>
    </source>
</reference>
<evidence type="ECO:0000256" key="1">
    <source>
        <dbReference type="SAM" id="Phobius"/>
    </source>
</evidence>
<keyword evidence="1" id="KW-0472">Membrane</keyword>
<accession>A0A1G9PR32</accession>
<gene>
    <name evidence="2" type="ORF">SAMN05660642_01328</name>
</gene>
<keyword evidence="1" id="KW-1133">Transmembrane helix</keyword>
<keyword evidence="1" id="KW-0812">Transmembrane</keyword>